<reference evidence="8 9" key="1">
    <citation type="submission" date="2024-05" db="EMBL/GenBank/DDBJ databases">
        <title>Genome sequencing and assembly of Indian major carp, Cirrhinus mrigala (Hamilton, 1822).</title>
        <authorList>
            <person name="Mohindra V."/>
            <person name="Chowdhury L.M."/>
            <person name="Lal K."/>
            <person name="Jena J.K."/>
        </authorList>
    </citation>
    <scope>NUCLEOTIDE SEQUENCE [LARGE SCALE GENOMIC DNA]</scope>
    <source>
        <strain evidence="8">CM1030</strain>
        <tissue evidence="8">Blood</tissue>
    </source>
</reference>
<dbReference type="GO" id="GO:0005524">
    <property type="term" value="F:ATP binding"/>
    <property type="evidence" value="ECO:0007669"/>
    <property type="project" value="UniProtKB-KW"/>
</dbReference>
<dbReference type="PROSITE" id="PS50837">
    <property type="entry name" value="NACHT"/>
    <property type="match status" value="1"/>
</dbReference>
<dbReference type="Pfam" id="PF14484">
    <property type="entry name" value="FISNA"/>
    <property type="match status" value="1"/>
</dbReference>
<feature type="non-terminal residue" evidence="8">
    <location>
        <position position="637"/>
    </location>
</feature>
<dbReference type="InterPro" id="IPR027417">
    <property type="entry name" value="P-loop_NTPase"/>
</dbReference>
<keyword evidence="2" id="KW-0963">Cytoplasm</keyword>
<keyword evidence="4" id="KW-0677">Repeat</keyword>
<gene>
    <name evidence="8" type="ORF">M9458_055970</name>
</gene>
<evidence type="ECO:0000256" key="1">
    <source>
        <dbReference type="ARBA" id="ARBA00004496"/>
    </source>
</evidence>
<accession>A0ABD0MID8</accession>
<keyword evidence="9" id="KW-1185">Reference proteome</keyword>
<dbReference type="Pfam" id="PF17776">
    <property type="entry name" value="NLRC4_HD2"/>
    <property type="match status" value="1"/>
</dbReference>
<organism evidence="8 9">
    <name type="scientific">Cirrhinus mrigala</name>
    <name type="common">Mrigala</name>
    <dbReference type="NCBI Taxonomy" id="683832"/>
    <lineage>
        <taxon>Eukaryota</taxon>
        <taxon>Metazoa</taxon>
        <taxon>Chordata</taxon>
        <taxon>Craniata</taxon>
        <taxon>Vertebrata</taxon>
        <taxon>Euteleostomi</taxon>
        <taxon>Actinopterygii</taxon>
        <taxon>Neopterygii</taxon>
        <taxon>Teleostei</taxon>
        <taxon>Ostariophysi</taxon>
        <taxon>Cypriniformes</taxon>
        <taxon>Cyprinidae</taxon>
        <taxon>Labeoninae</taxon>
        <taxon>Labeonini</taxon>
        <taxon>Cirrhinus</taxon>
    </lineage>
</organism>
<feature type="domain" description="NACHT" evidence="7">
    <location>
        <begin position="131"/>
        <end position="265"/>
    </location>
</feature>
<evidence type="ECO:0000256" key="4">
    <source>
        <dbReference type="ARBA" id="ARBA00022737"/>
    </source>
</evidence>
<dbReference type="Pfam" id="PF17779">
    <property type="entry name" value="WHD_NOD2"/>
    <property type="match status" value="1"/>
</dbReference>
<feature type="non-terminal residue" evidence="8">
    <location>
        <position position="1"/>
    </location>
</feature>
<dbReference type="SUPFAM" id="SSF52540">
    <property type="entry name" value="P-loop containing nucleoside triphosphate hydrolases"/>
    <property type="match status" value="1"/>
</dbReference>
<dbReference type="PANTHER" id="PTHR24106">
    <property type="entry name" value="NACHT, LRR AND CARD DOMAINS-CONTAINING"/>
    <property type="match status" value="1"/>
</dbReference>
<comment type="subcellular location">
    <subcellularLocation>
        <location evidence="1">Cytoplasm</location>
    </subcellularLocation>
</comment>
<dbReference type="GO" id="GO:0005737">
    <property type="term" value="C:cytoplasm"/>
    <property type="evidence" value="ECO:0007669"/>
    <property type="project" value="UniProtKB-SubCell"/>
</dbReference>
<dbReference type="FunFam" id="3.40.50.300:FF:000210">
    <property type="entry name" value="Si:dkey-16p6.1"/>
    <property type="match status" value="1"/>
</dbReference>
<dbReference type="AlphaFoldDB" id="A0ABD0MID8"/>
<dbReference type="InterPro" id="IPR029495">
    <property type="entry name" value="NACHT-assoc"/>
</dbReference>
<protein>
    <recommendedName>
        <fullName evidence="7">NACHT domain-containing protein</fullName>
    </recommendedName>
</protein>
<comment type="caution">
    <text evidence="8">The sequence shown here is derived from an EMBL/GenBank/DDBJ whole genome shotgun (WGS) entry which is preliminary data.</text>
</comment>
<name>A0ABD0MID8_CIRMR</name>
<dbReference type="Pfam" id="PF05729">
    <property type="entry name" value="NACHT"/>
    <property type="match status" value="1"/>
</dbReference>
<keyword evidence="3" id="KW-0433">Leucine-rich repeat</keyword>
<dbReference type="InterPro" id="IPR051261">
    <property type="entry name" value="NLR"/>
</dbReference>
<evidence type="ECO:0000256" key="3">
    <source>
        <dbReference type="ARBA" id="ARBA00022614"/>
    </source>
</evidence>
<dbReference type="SMART" id="SM01288">
    <property type="entry name" value="FISNA"/>
    <property type="match status" value="1"/>
</dbReference>
<dbReference type="InterPro" id="IPR041267">
    <property type="entry name" value="NLRP_HD2"/>
</dbReference>
<dbReference type="Proteomes" id="UP001529510">
    <property type="component" value="Unassembled WGS sequence"/>
</dbReference>
<keyword evidence="6" id="KW-0067">ATP-binding</keyword>
<sequence length="637" mass="74452">CVSCQKCKSSHCHCHISHHDTEDLQLNSHQPVHDDLQRVKDQHKTSMKSKYESLFEGIKLQENQTLLNRIYTQLYIIEGESEGVNEEHEVLQMEKRYRTLQDTPINCNDIFNPLPEQGYEEMRREKKDKIKTVLTKGIAGIGKTVSVQKFILDWAEGKVNQDVDFMFVLPFRELNLIKDHQYSLHRLLLDFHPELQDLDSKTYDECKVVFIFDGLDENRISLMFSDSQKDSDVTEISSVSLLMSNLMKGDLLPSALIWITTRPAAANQIPSKYINRVTEIQGFNDTQKEEYFRKRISDEHQASRIISHIRRARSLHIMCHIPVFCWISATVLQNLLKQDLSAEIPQTLTEMYIYFLLTQTRMRNQKYEQRDSEKLLQSNREVIVKLAEVAFSQLMKGNVIFYEEDLRESGIDVTDASVYSGICTEIFREESVINHRKVYSFVHLSFQEFFAALYVFYCYLHKNSEILKMFLTGMYRTQRKNVPLDEFLKGAVNKALSSENGHLDLFLRFLHGISLESNQRLLQDVLIHTENNPKIIKKIIQNLKEDQQNNVSPDRWLNLSHCLIEMKDNSVVEEMQAFLNSKSKEKSLSLTQCSTLANMILMSEEAMDELDLNKYKFNTRECRWRLLPAVRNCRKAL</sequence>
<dbReference type="InterPro" id="IPR007111">
    <property type="entry name" value="NACHT_NTPase"/>
</dbReference>
<evidence type="ECO:0000259" key="7">
    <source>
        <dbReference type="PROSITE" id="PS50837"/>
    </source>
</evidence>
<keyword evidence="5" id="KW-0547">Nucleotide-binding</keyword>
<evidence type="ECO:0000256" key="2">
    <source>
        <dbReference type="ARBA" id="ARBA00022490"/>
    </source>
</evidence>
<dbReference type="EMBL" id="JAMKFB020000679">
    <property type="protein sequence ID" value="KAL0148792.1"/>
    <property type="molecule type" value="Genomic_DNA"/>
</dbReference>
<proteinExistence type="predicted"/>
<evidence type="ECO:0000256" key="6">
    <source>
        <dbReference type="ARBA" id="ARBA00022840"/>
    </source>
</evidence>
<dbReference type="Gene3D" id="3.40.50.300">
    <property type="entry name" value="P-loop containing nucleotide triphosphate hydrolases"/>
    <property type="match status" value="1"/>
</dbReference>
<evidence type="ECO:0000313" key="9">
    <source>
        <dbReference type="Proteomes" id="UP001529510"/>
    </source>
</evidence>
<evidence type="ECO:0000256" key="5">
    <source>
        <dbReference type="ARBA" id="ARBA00022741"/>
    </source>
</evidence>
<dbReference type="InterPro" id="IPR041075">
    <property type="entry name" value="NOD1/2_WH"/>
</dbReference>
<evidence type="ECO:0000313" key="8">
    <source>
        <dbReference type="EMBL" id="KAL0148792.1"/>
    </source>
</evidence>